<evidence type="ECO:0000256" key="3">
    <source>
        <dbReference type="SAM" id="MobiDB-lite"/>
    </source>
</evidence>
<keyword evidence="5" id="KW-1185">Reference proteome</keyword>
<evidence type="ECO:0000256" key="1">
    <source>
        <dbReference type="PIRSR" id="PIRSR012565-1"/>
    </source>
</evidence>
<dbReference type="EMBL" id="NGJX01000013">
    <property type="protein sequence ID" value="RST99889.1"/>
    <property type="molecule type" value="Genomic_DNA"/>
</dbReference>
<feature type="region of interest" description="Disordered" evidence="3">
    <location>
        <begin position="136"/>
        <end position="221"/>
    </location>
</feature>
<comment type="caution">
    <text evidence="4">The sequence shown here is derived from an EMBL/GenBank/DDBJ whole genome shotgun (WGS) entry which is preliminary data.</text>
</comment>
<proteinExistence type="predicted"/>
<evidence type="ECO:0000313" key="4">
    <source>
        <dbReference type="EMBL" id="RST99889.1"/>
    </source>
</evidence>
<dbReference type="Proteomes" id="UP000288197">
    <property type="component" value="Unassembled WGS sequence"/>
</dbReference>
<feature type="compositionally biased region" description="Low complexity" evidence="3">
    <location>
        <begin position="197"/>
        <end position="207"/>
    </location>
</feature>
<organism evidence="4 5">
    <name type="scientific">Vagococcus fluvialis</name>
    <dbReference type="NCBI Taxonomy" id="2738"/>
    <lineage>
        <taxon>Bacteria</taxon>
        <taxon>Bacillati</taxon>
        <taxon>Bacillota</taxon>
        <taxon>Bacilli</taxon>
        <taxon>Lactobacillales</taxon>
        <taxon>Enterococcaceae</taxon>
        <taxon>Vagococcus</taxon>
    </lineage>
</organism>
<evidence type="ECO:0008006" key="6">
    <source>
        <dbReference type="Google" id="ProtNLM"/>
    </source>
</evidence>
<dbReference type="PIRSF" id="PIRSF012565">
    <property type="entry name" value="DUF1027"/>
    <property type="match status" value="1"/>
</dbReference>
<dbReference type="AlphaFoldDB" id="A0A430A0P3"/>
<protein>
    <recommendedName>
        <fullName evidence="6">DUF1027 domain-containing protein</fullName>
    </recommendedName>
</protein>
<dbReference type="Gene3D" id="3.50.4.20">
    <property type="match status" value="1"/>
</dbReference>
<sequence>MLIKSRGVNMSEKNINQVEEEVEVEEIDEELQALLANFTPESFTLGQGTYKLVKNYRDGFDYEATIKRYNDVLDKYDFIVGDWGFDQLRLKGFFLDDFKSAPIDAKISTLEDYIYEYCNFGCAYFVIQQIGEFKRRGRTSSGPSPKKNNNRPKTQKAHTEEKRYTQNKNKKKPNFKSKKNTGTDPNKNDQPTKKVKQTNNKQNNSNNNKKHQFTIRKKESE</sequence>
<dbReference type="InterPro" id="IPR038141">
    <property type="entry name" value="YutD-like_sf"/>
</dbReference>
<keyword evidence="2" id="KW-0175">Coiled coil</keyword>
<name>A0A430A0P3_9ENTE</name>
<feature type="coiled-coil region" evidence="2">
    <location>
        <begin position="8"/>
        <end position="37"/>
    </location>
</feature>
<accession>A0A430A0P3</accession>
<dbReference type="OrthoDB" id="1650379at2"/>
<feature type="compositionally biased region" description="Basic residues" evidence="3">
    <location>
        <begin position="168"/>
        <end position="179"/>
    </location>
</feature>
<evidence type="ECO:0000313" key="5">
    <source>
        <dbReference type="Proteomes" id="UP000288197"/>
    </source>
</evidence>
<gene>
    <name evidence="4" type="ORF">CBF32_10965</name>
</gene>
<dbReference type="InterPro" id="IPR009370">
    <property type="entry name" value="YutD-like"/>
</dbReference>
<keyword evidence="1" id="KW-1015">Disulfide bond</keyword>
<dbReference type="Pfam" id="PF06265">
    <property type="entry name" value="YutD-like"/>
    <property type="match status" value="1"/>
</dbReference>
<feature type="disulfide bond" evidence="1">
    <location>
        <begin position="118"/>
        <end position="122"/>
    </location>
</feature>
<reference evidence="4 5" key="1">
    <citation type="submission" date="2017-05" db="EMBL/GenBank/DDBJ databases">
        <title>Vagococcus spp. assemblies.</title>
        <authorList>
            <person name="Gulvik C.A."/>
        </authorList>
    </citation>
    <scope>NUCLEOTIDE SEQUENCE [LARGE SCALE GENOMIC DNA]</scope>
    <source>
        <strain evidence="4 5">NCFB 2497</strain>
    </source>
</reference>
<evidence type="ECO:0000256" key="2">
    <source>
        <dbReference type="SAM" id="Coils"/>
    </source>
</evidence>